<evidence type="ECO:0000256" key="2">
    <source>
        <dbReference type="ARBA" id="ARBA00005346"/>
    </source>
</evidence>
<feature type="transmembrane region" description="Helical" evidence="8">
    <location>
        <begin position="72"/>
        <end position="97"/>
    </location>
</feature>
<keyword evidence="11" id="KW-1185">Reference proteome</keyword>
<dbReference type="InterPro" id="IPR003918">
    <property type="entry name" value="NADH_UbQ_OxRdtase"/>
</dbReference>
<organism evidence="10 11">
    <name type="scientific">Banduia mediterranea</name>
    <dbReference type="NCBI Taxonomy" id="3075609"/>
    <lineage>
        <taxon>Bacteria</taxon>
        <taxon>Pseudomonadati</taxon>
        <taxon>Pseudomonadota</taxon>
        <taxon>Gammaproteobacteria</taxon>
        <taxon>Nevskiales</taxon>
        <taxon>Algiphilaceae</taxon>
        <taxon>Banduia</taxon>
    </lineage>
</organism>
<feature type="transmembrane region" description="Helical" evidence="8">
    <location>
        <begin position="207"/>
        <end position="228"/>
    </location>
</feature>
<feature type="transmembrane region" description="Helical" evidence="8">
    <location>
        <begin position="165"/>
        <end position="187"/>
    </location>
</feature>
<feature type="transmembrane region" description="Helical" evidence="8">
    <location>
        <begin position="337"/>
        <end position="360"/>
    </location>
</feature>
<name>A0ABU2WHG1_9GAMM</name>
<evidence type="ECO:0000259" key="9">
    <source>
        <dbReference type="Pfam" id="PF00361"/>
    </source>
</evidence>
<reference evidence="10 11" key="1">
    <citation type="submission" date="2023-09" db="EMBL/GenBank/DDBJ databases">
        <authorList>
            <person name="Rey-Velasco X."/>
        </authorList>
    </citation>
    <scope>NUCLEOTIDE SEQUENCE [LARGE SCALE GENOMIC DNA]</scope>
    <source>
        <strain evidence="10 11">W345</strain>
    </source>
</reference>
<feature type="transmembrane region" description="Helical" evidence="8">
    <location>
        <begin position="412"/>
        <end position="429"/>
    </location>
</feature>
<feature type="transmembrane region" description="Helical" evidence="8">
    <location>
        <begin position="372"/>
        <end position="392"/>
    </location>
</feature>
<dbReference type="RefSeq" id="WP_311364706.1">
    <property type="nucleotide sequence ID" value="NZ_JAVRIC010000009.1"/>
</dbReference>
<feature type="transmembrane region" description="Helical" evidence="8">
    <location>
        <begin position="254"/>
        <end position="275"/>
    </location>
</feature>
<dbReference type="PANTHER" id="PTHR42703:SF1">
    <property type="entry name" value="NA(+)_H(+) ANTIPORTER SUBUNIT D1"/>
    <property type="match status" value="1"/>
</dbReference>
<keyword evidence="6 8" id="KW-0472">Membrane</keyword>
<dbReference type="PRINTS" id="PR01437">
    <property type="entry name" value="NUOXDRDTASE4"/>
</dbReference>
<evidence type="ECO:0000256" key="3">
    <source>
        <dbReference type="ARBA" id="ARBA00022475"/>
    </source>
</evidence>
<protein>
    <submittedName>
        <fullName evidence="10">Monovalent cation/H+ antiporter subunit D family protein</fullName>
    </submittedName>
</protein>
<evidence type="ECO:0000313" key="10">
    <source>
        <dbReference type="EMBL" id="MDT0497312.1"/>
    </source>
</evidence>
<feature type="transmembrane region" description="Helical" evidence="8">
    <location>
        <begin position="109"/>
        <end position="129"/>
    </location>
</feature>
<comment type="caution">
    <text evidence="10">The sequence shown here is derived from an EMBL/GenBank/DDBJ whole genome shotgun (WGS) entry which is preliminary data.</text>
</comment>
<evidence type="ECO:0000256" key="8">
    <source>
        <dbReference type="SAM" id="Phobius"/>
    </source>
</evidence>
<dbReference type="Pfam" id="PF00361">
    <property type="entry name" value="Proton_antipo_M"/>
    <property type="match status" value="1"/>
</dbReference>
<evidence type="ECO:0000256" key="5">
    <source>
        <dbReference type="ARBA" id="ARBA00022989"/>
    </source>
</evidence>
<dbReference type="Proteomes" id="UP001254608">
    <property type="component" value="Unassembled WGS sequence"/>
</dbReference>
<feature type="transmembrane region" description="Helical" evidence="8">
    <location>
        <begin position="306"/>
        <end position="325"/>
    </location>
</feature>
<sequence length="491" mass="51103">MIVHLPVLQVVLPLLCAPLCVLFRTPRVAALIYFIAAASAFACAVGLNLQTLDGIVLHYRLGGWSPPAGIEYVIDGANAPLLLLVSLIALLVSVYAPRSIASELEPARVGLFFACMCLCLTGLLGIAATGDAFNVFVFLEISSLASYALIALGKRRRALLAAFQYLVLGTIGGTFLLIGIGLAYAVTGTLNMADLAQRVPELGENRALIGAIAFVTIGMAIKAAVFPLHAWQPGAYSESPSAVGLFLSATGSKIALYTLCRFLFTIFGASVAFQILPLSQIGLLVGCAGMIAGSLMACLQTDFKRVLAWSSIGQVGYIVAGISLATSEGLTAAYLHILNHALIKAALFAAAGVVMLRLGGTDLQSIAGLGRLMPWTFAMIVVAGLGLIGVPLSAGFVSKWALATALIDSGQWLVLVAVLFSSLLALVYVGRIVEAAWFREPQAGRTPAAVPRAMTAVTALLAISTIYFGIDTRLPLALAQTASAALLGVAP</sequence>
<keyword evidence="5 8" id="KW-1133">Transmembrane helix</keyword>
<feature type="transmembrane region" description="Helical" evidence="8">
    <location>
        <begin position="6"/>
        <end position="23"/>
    </location>
</feature>
<evidence type="ECO:0000313" key="11">
    <source>
        <dbReference type="Proteomes" id="UP001254608"/>
    </source>
</evidence>
<keyword evidence="4 7" id="KW-0812">Transmembrane</keyword>
<keyword evidence="3" id="KW-1003">Cell membrane</keyword>
<dbReference type="EMBL" id="JAVRIC010000009">
    <property type="protein sequence ID" value="MDT0497312.1"/>
    <property type="molecule type" value="Genomic_DNA"/>
</dbReference>
<evidence type="ECO:0000256" key="1">
    <source>
        <dbReference type="ARBA" id="ARBA00004651"/>
    </source>
</evidence>
<evidence type="ECO:0000256" key="6">
    <source>
        <dbReference type="ARBA" id="ARBA00023136"/>
    </source>
</evidence>
<dbReference type="InterPro" id="IPR050586">
    <property type="entry name" value="CPA3_Na-H_Antiporter_D"/>
</dbReference>
<evidence type="ECO:0000256" key="7">
    <source>
        <dbReference type="RuleBase" id="RU000320"/>
    </source>
</evidence>
<feature type="domain" description="NADH:quinone oxidoreductase/Mrp antiporter transmembrane" evidence="9">
    <location>
        <begin position="131"/>
        <end position="424"/>
    </location>
</feature>
<feature type="transmembrane region" description="Helical" evidence="8">
    <location>
        <begin position="135"/>
        <end position="153"/>
    </location>
</feature>
<comment type="similarity">
    <text evidence="2">Belongs to the CPA3 antiporters (TC 2.A.63) subunit D family.</text>
</comment>
<comment type="subcellular location">
    <subcellularLocation>
        <location evidence="1">Cell membrane</location>
        <topology evidence="1">Multi-pass membrane protein</topology>
    </subcellularLocation>
    <subcellularLocation>
        <location evidence="7">Membrane</location>
        <topology evidence="7">Multi-pass membrane protein</topology>
    </subcellularLocation>
</comment>
<feature type="transmembrane region" description="Helical" evidence="8">
    <location>
        <begin position="449"/>
        <end position="470"/>
    </location>
</feature>
<feature type="transmembrane region" description="Helical" evidence="8">
    <location>
        <begin position="30"/>
        <end position="52"/>
    </location>
</feature>
<accession>A0ABU2WHG1</accession>
<evidence type="ECO:0000256" key="4">
    <source>
        <dbReference type="ARBA" id="ARBA00022692"/>
    </source>
</evidence>
<dbReference type="PANTHER" id="PTHR42703">
    <property type="entry name" value="NADH DEHYDROGENASE"/>
    <property type="match status" value="1"/>
</dbReference>
<dbReference type="InterPro" id="IPR001750">
    <property type="entry name" value="ND/Mrp_TM"/>
</dbReference>
<gene>
    <name evidence="10" type="ORF">RM530_08030</name>
</gene>
<proteinExistence type="inferred from homology"/>